<dbReference type="GO" id="GO:0051082">
    <property type="term" value="F:unfolded protein binding"/>
    <property type="evidence" value="ECO:0007669"/>
    <property type="project" value="TreeGrafter"/>
</dbReference>
<dbReference type="VEuPathDB" id="FungiDB:DNF11_0267"/>
<dbReference type="GO" id="GO:0005737">
    <property type="term" value="C:cytoplasm"/>
    <property type="evidence" value="ECO:0007669"/>
    <property type="project" value="UniProtKB-SubCell"/>
</dbReference>
<keyword evidence="2" id="KW-0963">Cytoplasm</keyword>
<feature type="compositionally biased region" description="Basic and acidic residues" evidence="5">
    <location>
        <begin position="7"/>
        <end position="30"/>
    </location>
</feature>
<name>A0A3G2S4X1_MALR7</name>
<feature type="region of interest" description="Disordered" evidence="5">
    <location>
        <begin position="1"/>
        <end position="32"/>
    </location>
</feature>
<evidence type="ECO:0000259" key="6">
    <source>
        <dbReference type="PROSITE" id="PS51203"/>
    </source>
</evidence>
<dbReference type="InterPro" id="IPR037898">
    <property type="entry name" value="NudC_fam"/>
</dbReference>
<evidence type="ECO:0000313" key="7">
    <source>
        <dbReference type="EMBL" id="AYO41217.1"/>
    </source>
</evidence>
<dbReference type="SUPFAM" id="SSF49764">
    <property type="entry name" value="HSP20-like chaperones"/>
    <property type="match status" value="1"/>
</dbReference>
<dbReference type="FunFam" id="2.60.40.790:FF:000001">
    <property type="entry name" value="Nuclear migration protein nudC"/>
    <property type="match status" value="1"/>
</dbReference>
<keyword evidence="8" id="KW-1185">Reference proteome</keyword>
<gene>
    <name evidence="7" type="primary">nudC</name>
    <name evidence="7" type="ORF">DNF11_0267</name>
</gene>
<comment type="function">
    <text evidence="3">Required for nuclear movement. May interact between microtubules and nuclei and/or may be involved in the generation of force used to move nuclei during interphase.</text>
</comment>
<dbReference type="Gene3D" id="2.60.40.790">
    <property type="match status" value="1"/>
</dbReference>
<dbReference type="PANTHER" id="PTHR12356:SF3">
    <property type="entry name" value="NUCLEAR MIGRATION PROTEIN NUDC"/>
    <property type="match status" value="1"/>
</dbReference>
<proteinExistence type="predicted"/>
<reference evidence="7 8" key="1">
    <citation type="submission" date="2018-10" db="EMBL/GenBank/DDBJ databases">
        <title>Complete genome sequence of Malassezia restricta CBS 7877.</title>
        <authorList>
            <person name="Morand S.C."/>
            <person name="Bertignac M."/>
            <person name="Iltis A."/>
            <person name="Kolder I."/>
            <person name="Pirovano W."/>
            <person name="Jourdain R."/>
            <person name="Clavaud C."/>
        </authorList>
    </citation>
    <scope>NUCLEOTIDE SEQUENCE [LARGE SCALE GENOMIC DNA]</scope>
    <source>
        <strain evidence="7 8">CBS 7877</strain>
    </source>
</reference>
<dbReference type="Pfam" id="PF04969">
    <property type="entry name" value="CS"/>
    <property type="match status" value="1"/>
</dbReference>
<feature type="domain" description="CS" evidence="6">
    <location>
        <begin position="31"/>
        <end position="118"/>
    </location>
</feature>
<evidence type="ECO:0000256" key="2">
    <source>
        <dbReference type="ARBA" id="ARBA00022490"/>
    </source>
</evidence>
<dbReference type="InterPro" id="IPR008978">
    <property type="entry name" value="HSP20-like_chaperone"/>
</dbReference>
<evidence type="ECO:0000256" key="1">
    <source>
        <dbReference type="ARBA" id="ARBA00004496"/>
    </source>
</evidence>
<dbReference type="PROSITE" id="PS51203">
    <property type="entry name" value="CS"/>
    <property type="match status" value="1"/>
</dbReference>
<sequence length="161" mass="18402">MTLDADEYSKLSLDEQNEYDTKQRKQEHAEQAALPYRWSQKLDHVEVNVPVPSGTRARQVQVTFKSKALSVKVNETVFVEGALPKPVKVDECTWTIDGDILSVHLEKANQNEWWPHVVTHHPKIDTSKIAPEDSKLSDLDGETRAMVEKMMMENRQKVCSS</sequence>
<accession>A0A3G2S4X1</accession>
<dbReference type="EMBL" id="CP033148">
    <property type="protein sequence ID" value="AYO41217.1"/>
    <property type="molecule type" value="Genomic_DNA"/>
</dbReference>
<evidence type="ECO:0000313" key="8">
    <source>
        <dbReference type="Proteomes" id="UP000269793"/>
    </source>
</evidence>
<evidence type="ECO:0000256" key="3">
    <source>
        <dbReference type="ARBA" id="ARBA00059400"/>
    </source>
</evidence>
<dbReference type="GO" id="GO:0006457">
    <property type="term" value="P:protein folding"/>
    <property type="evidence" value="ECO:0007669"/>
    <property type="project" value="TreeGrafter"/>
</dbReference>
<protein>
    <recommendedName>
        <fullName evidence="4">Nuclear movement protein nudC</fullName>
    </recommendedName>
</protein>
<organism evidence="7 8">
    <name type="scientific">Malassezia restricta (strain ATCC 96810 / NBRC 103918 / CBS 7877)</name>
    <name type="common">Seborrheic dermatitis infection agent</name>
    <dbReference type="NCBI Taxonomy" id="425264"/>
    <lineage>
        <taxon>Eukaryota</taxon>
        <taxon>Fungi</taxon>
        <taxon>Dikarya</taxon>
        <taxon>Basidiomycota</taxon>
        <taxon>Ustilaginomycotina</taxon>
        <taxon>Malasseziomycetes</taxon>
        <taxon>Malasseziales</taxon>
        <taxon>Malasseziaceae</taxon>
        <taxon>Malassezia</taxon>
    </lineage>
</organism>
<dbReference type="PANTHER" id="PTHR12356">
    <property type="entry name" value="NUCLEAR MOVEMENT PROTEIN NUDC"/>
    <property type="match status" value="1"/>
</dbReference>
<dbReference type="OrthoDB" id="416217at2759"/>
<dbReference type="CDD" id="cd06467">
    <property type="entry name" value="p23_NUDC_like"/>
    <property type="match status" value="1"/>
</dbReference>
<dbReference type="InterPro" id="IPR007052">
    <property type="entry name" value="CS_dom"/>
</dbReference>
<dbReference type="STRING" id="425264.A0A3G2S4X1"/>
<evidence type="ECO:0000256" key="4">
    <source>
        <dbReference type="ARBA" id="ARBA00068398"/>
    </source>
</evidence>
<dbReference type="Proteomes" id="UP000269793">
    <property type="component" value="Chromosome I"/>
</dbReference>
<dbReference type="AlphaFoldDB" id="A0A3G2S4X1"/>
<comment type="subcellular location">
    <subcellularLocation>
        <location evidence="1">Cytoplasm</location>
    </subcellularLocation>
</comment>
<evidence type="ECO:0000256" key="5">
    <source>
        <dbReference type="SAM" id="MobiDB-lite"/>
    </source>
</evidence>